<dbReference type="GO" id="GO:0050906">
    <property type="term" value="P:detection of stimulus involved in sensory perception"/>
    <property type="evidence" value="ECO:0007669"/>
    <property type="project" value="UniProtKB-ARBA"/>
</dbReference>
<protein>
    <recommendedName>
        <fullName evidence="10">Ionotropic glutamate receptor C-terminal domain-containing protein</fullName>
    </recommendedName>
</protein>
<proteinExistence type="inferred from homology"/>
<dbReference type="GO" id="GO:0005886">
    <property type="term" value="C:plasma membrane"/>
    <property type="evidence" value="ECO:0007669"/>
    <property type="project" value="UniProtKB-SubCell"/>
</dbReference>
<feature type="transmembrane region" description="Helical" evidence="9">
    <location>
        <begin position="25"/>
        <end position="45"/>
    </location>
</feature>
<sequence>METHFMTRYPRVVTDMLLLFKIFRWQVWLVIFGTLIFISTCLWAIENWKVENSSFDPYKAFATIFKAFLFQGFEDTPGSTPGRLLVGVFLTSMVVKGYLYSGSLTAFLSAPRFEKVPKSAEEMLELGYTMWIQEVFGPYIIVKNSQSIYVQKLLETAEVSLDESQVLTSEIIQRALTENL</sequence>
<evidence type="ECO:0000256" key="4">
    <source>
        <dbReference type="ARBA" id="ARBA00022692"/>
    </source>
</evidence>
<evidence type="ECO:0000259" key="10">
    <source>
        <dbReference type="Pfam" id="PF00060"/>
    </source>
</evidence>
<feature type="domain" description="Ionotropic glutamate receptor C-terminal" evidence="10">
    <location>
        <begin position="25"/>
        <end position="122"/>
    </location>
</feature>
<keyword evidence="12" id="KW-1185">Reference proteome</keyword>
<evidence type="ECO:0000256" key="8">
    <source>
        <dbReference type="ARBA" id="ARBA00023180"/>
    </source>
</evidence>
<dbReference type="Proteomes" id="UP001497623">
    <property type="component" value="Unassembled WGS sequence"/>
</dbReference>
<keyword evidence="8" id="KW-0325">Glycoprotein</keyword>
<evidence type="ECO:0000256" key="9">
    <source>
        <dbReference type="SAM" id="Phobius"/>
    </source>
</evidence>
<evidence type="ECO:0000313" key="12">
    <source>
        <dbReference type="Proteomes" id="UP001497623"/>
    </source>
</evidence>
<accession>A0AAV2QRG9</accession>
<comment type="similarity">
    <text evidence="2">Belongs to the glutamate-gated ion channel (TC 1.A.10.1) family.</text>
</comment>
<keyword evidence="5 9" id="KW-1133">Transmembrane helix</keyword>
<reference evidence="11 12" key="1">
    <citation type="submission" date="2024-05" db="EMBL/GenBank/DDBJ databases">
        <authorList>
            <person name="Wallberg A."/>
        </authorList>
    </citation>
    <scope>NUCLEOTIDE SEQUENCE [LARGE SCALE GENOMIC DNA]</scope>
</reference>
<dbReference type="InterPro" id="IPR052192">
    <property type="entry name" value="Insect_Ionotropic_Sensory_Rcpt"/>
</dbReference>
<comment type="subcellular location">
    <subcellularLocation>
        <location evidence="1">Cell membrane</location>
        <topology evidence="1">Multi-pass membrane protein</topology>
    </subcellularLocation>
</comment>
<evidence type="ECO:0000256" key="5">
    <source>
        <dbReference type="ARBA" id="ARBA00022989"/>
    </source>
</evidence>
<comment type="caution">
    <text evidence="11">The sequence shown here is derived from an EMBL/GenBank/DDBJ whole genome shotgun (WGS) entry which is preliminary data.</text>
</comment>
<keyword evidence="6 9" id="KW-0472">Membrane</keyword>
<dbReference type="InterPro" id="IPR001320">
    <property type="entry name" value="Iontro_rcpt_C"/>
</dbReference>
<keyword evidence="3" id="KW-1003">Cell membrane</keyword>
<feature type="non-terminal residue" evidence="11">
    <location>
        <position position="180"/>
    </location>
</feature>
<dbReference type="GO" id="GO:0015276">
    <property type="term" value="F:ligand-gated monoatomic ion channel activity"/>
    <property type="evidence" value="ECO:0007669"/>
    <property type="project" value="InterPro"/>
</dbReference>
<evidence type="ECO:0000256" key="7">
    <source>
        <dbReference type="ARBA" id="ARBA00023170"/>
    </source>
</evidence>
<dbReference type="AlphaFoldDB" id="A0AAV2QRG9"/>
<keyword evidence="7" id="KW-0675">Receptor</keyword>
<evidence type="ECO:0000256" key="3">
    <source>
        <dbReference type="ARBA" id="ARBA00022475"/>
    </source>
</evidence>
<dbReference type="Pfam" id="PF00060">
    <property type="entry name" value="Lig_chan"/>
    <property type="match status" value="1"/>
</dbReference>
<evidence type="ECO:0000256" key="1">
    <source>
        <dbReference type="ARBA" id="ARBA00004651"/>
    </source>
</evidence>
<dbReference type="Gene3D" id="1.10.287.70">
    <property type="match status" value="1"/>
</dbReference>
<gene>
    <name evidence="11" type="ORF">MNOR_LOCUS15962</name>
</gene>
<keyword evidence="4 9" id="KW-0812">Transmembrane</keyword>
<dbReference type="EMBL" id="CAXKWB010010235">
    <property type="protein sequence ID" value="CAL4097313.1"/>
    <property type="molecule type" value="Genomic_DNA"/>
</dbReference>
<dbReference type="PANTHER" id="PTHR42643:SF24">
    <property type="entry name" value="IONOTROPIC RECEPTOR 60A"/>
    <property type="match status" value="1"/>
</dbReference>
<name>A0AAV2QRG9_MEGNR</name>
<evidence type="ECO:0000256" key="6">
    <source>
        <dbReference type="ARBA" id="ARBA00023136"/>
    </source>
</evidence>
<evidence type="ECO:0000313" key="11">
    <source>
        <dbReference type="EMBL" id="CAL4097313.1"/>
    </source>
</evidence>
<organism evidence="11 12">
    <name type="scientific">Meganyctiphanes norvegica</name>
    <name type="common">Northern krill</name>
    <name type="synonym">Thysanopoda norvegica</name>
    <dbReference type="NCBI Taxonomy" id="48144"/>
    <lineage>
        <taxon>Eukaryota</taxon>
        <taxon>Metazoa</taxon>
        <taxon>Ecdysozoa</taxon>
        <taxon>Arthropoda</taxon>
        <taxon>Crustacea</taxon>
        <taxon>Multicrustacea</taxon>
        <taxon>Malacostraca</taxon>
        <taxon>Eumalacostraca</taxon>
        <taxon>Eucarida</taxon>
        <taxon>Euphausiacea</taxon>
        <taxon>Euphausiidae</taxon>
        <taxon>Meganyctiphanes</taxon>
    </lineage>
</organism>
<evidence type="ECO:0000256" key="2">
    <source>
        <dbReference type="ARBA" id="ARBA00008685"/>
    </source>
</evidence>
<dbReference type="PANTHER" id="PTHR42643">
    <property type="entry name" value="IONOTROPIC RECEPTOR 20A-RELATED"/>
    <property type="match status" value="1"/>
</dbReference>